<proteinExistence type="predicted"/>
<dbReference type="PANTHER" id="PTHR12993">
    <property type="entry name" value="N-ACETYLGLUCOSAMINYL-PHOSPHATIDYLINOSITOL DE-N-ACETYLASE-RELATED"/>
    <property type="match status" value="1"/>
</dbReference>
<protein>
    <submittedName>
        <fullName evidence="1">PIG-L family deacetylase</fullName>
    </submittedName>
</protein>
<evidence type="ECO:0000313" key="2">
    <source>
        <dbReference type="Proteomes" id="UP000262699"/>
    </source>
</evidence>
<dbReference type="InterPro" id="IPR024078">
    <property type="entry name" value="LmbE-like_dom_sf"/>
</dbReference>
<gene>
    <name evidence="1" type="ORF">DEP91_05345</name>
</gene>
<accession>A0A3D0WA13</accession>
<dbReference type="PANTHER" id="PTHR12993:SF11">
    <property type="entry name" value="N-ACETYLGLUCOSAMINYL-PHOSPHATIDYLINOSITOL DE-N-ACETYLASE"/>
    <property type="match status" value="1"/>
</dbReference>
<dbReference type="SUPFAM" id="SSF102588">
    <property type="entry name" value="LmbE-like"/>
    <property type="match status" value="1"/>
</dbReference>
<comment type="caution">
    <text evidence="1">The sequence shown here is derived from an EMBL/GenBank/DDBJ whole genome shotgun (WGS) entry which is preliminary data.</text>
</comment>
<evidence type="ECO:0000313" key="1">
    <source>
        <dbReference type="EMBL" id="HCB75585.1"/>
    </source>
</evidence>
<dbReference type="Pfam" id="PF02585">
    <property type="entry name" value="PIG-L"/>
    <property type="match status" value="1"/>
</dbReference>
<reference evidence="1 2" key="1">
    <citation type="journal article" date="2018" name="Nat. Biotechnol.">
        <title>A standardized bacterial taxonomy based on genome phylogeny substantially revises the tree of life.</title>
        <authorList>
            <person name="Parks D.H."/>
            <person name="Chuvochina M."/>
            <person name="Waite D.W."/>
            <person name="Rinke C."/>
            <person name="Skarshewski A."/>
            <person name="Chaumeil P.A."/>
            <person name="Hugenholtz P."/>
        </authorList>
    </citation>
    <scope>NUCLEOTIDE SEQUENCE [LARGE SCALE GENOMIC DNA]</scope>
    <source>
        <strain evidence="1">UBA9015</strain>
    </source>
</reference>
<dbReference type="GO" id="GO:0016811">
    <property type="term" value="F:hydrolase activity, acting on carbon-nitrogen (but not peptide) bonds, in linear amides"/>
    <property type="evidence" value="ECO:0007669"/>
    <property type="project" value="TreeGrafter"/>
</dbReference>
<name>A0A3D0WA13_9SPHN</name>
<dbReference type="AlphaFoldDB" id="A0A3D0WA13"/>
<dbReference type="InterPro" id="IPR003737">
    <property type="entry name" value="GlcNAc_PI_deacetylase-related"/>
</dbReference>
<dbReference type="EMBL" id="DOYJ01000151">
    <property type="protein sequence ID" value="HCB75585.1"/>
    <property type="molecule type" value="Genomic_DNA"/>
</dbReference>
<dbReference type="Gene3D" id="3.40.50.10320">
    <property type="entry name" value="LmbE-like"/>
    <property type="match status" value="1"/>
</dbReference>
<organism evidence="1 2">
    <name type="scientific">Sphingomonas bacterium</name>
    <dbReference type="NCBI Taxonomy" id="1895847"/>
    <lineage>
        <taxon>Bacteria</taxon>
        <taxon>Pseudomonadati</taxon>
        <taxon>Pseudomonadota</taxon>
        <taxon>Alphaproteobacteria</taxon>
        <taxon>Sphingomonadales</taxon>
        <taxon>Sphingomonadaceae</taxon>
        <taxon>Sphingomonas</taxon>
    </lineage>
</organism>
<dbReference type="Proteomes" id="UP000262699">
    <property type="component" value="Unassembled WGS sequence"/>
</dbReference>
<sequence>MTRRLPKPRNLMVVAPHPDDEAIGAYGWIARLRRRGIVVQILVVTDGAASHPSSRRWPTTRLIRERQRETRREMRRIGVTADRITFLGLPDGGLSAMAPLARKRIAGVVRRAPVPLTLLGPAAGDDHPDHRIVADALARCRKTGLHRLSYPVWPAGRRLPRSIAAPLGAQARLAKRLAIQRYRTQAGRIADDPTGFSMTRTQVAAFSRPCETFVMEP</sequence>